<dbReference type="InterPro" id="IPR036388">
    <property type="entry name" value="WH-like_DNA-bd_sf"/>
</dbReference>
<dbReference type="InterPro" id="IPR018597">
    <property type="entry name" value="Phage_Tuc2009_YjcQ"/>
</dbReference>
<dbReference type="AlphaFoldDB" id="A0A1X7LDD2"/>
<dbReference type="Proteomes" id="UP000193355">
    <property type="component" value="Unassembled WGS sequence"/>
</dbReference>
<name>A0A1X7LDD2_9BACT</name>
<proteinExistence type="predicted"/>
<dbReference type="STRING" id="561720.SAMN06275492_1578"/>
<keyword evidence="2" id="KW-1185">Reference proteome</keyword>
<dbReference type="EMBL" id="FXBB01000057">
    <property type="protein sequence ID" value="SMG51710.1"/>
    <property type="molecule type" value="Genomic_DNA"/>
</dbReference>
<protein>
    <submittedName>
        <fullName evidence="1">YjcQ protein</fullName>
    </submittedName>
</protein>
<organism evidence="1 2">
    <name type="scientific">Dethiosulfovibrio salsuginis</name>
    <dbReference type="NCBI Taxonomy" id="561720"/>
    <lineage>
        <taxon>Bacteria</taxon>
        <taxon>Thermotogati</taxon>
        <taxon>Synergistota</taxon>
        <taxon>Synergistia</taxon>
        <taxon>Synergistales</taxon>
        <taxon>Dethiosulfovibrionaceae</taxon>
        <taxon>Dethiosulfovibrio</taxon>
    </lineage>
</organism>
<sequence>MMKLETKELVLVAIYTEYQKDLPKMESISPDSIGIDPQLFNVAICKLDNEGYIRDAVMVFAGDEAFPVVVRTSKVKITNTGIEYIEGLFEIERSSRRYDKVRKVAEKLVDNVASQVLIGYITQVLAGF</sequence>
<evidence type="ECO:0000313" key="2">
    <source>
        <dbReference type="Proteomes" id="UP000193355"/>
    </source>
</evidence>
<reference evidence="2" key="1">
    <citation type="submission" date="2017-04" db="EMBL/GenBank/DDBJ databases">
        <authorList>
            <person name="Varghese N."/>
            <person name="Submissions S."/>
        </authorList>
    </citation>
    <scope>NUCLEOTIDE SEQUENCE [LARGE SCALE GENOMIC DNA]</scope>
    <source>
        <strain evidence="2">USBA 82</strain>
    </source>
</reference>
<evidence type="ECO:0000313" key="1">
    <source>
        <dbReference type="EMBL" id="SMG51710.1"/>
    </source>
</evidence>
<dbReference type="Gene3D" id="1.10.10.10">
    <property type="entry name" value="Winged helix-like DNA-binding domain superfamily/Winged helix DNA-binding domain"/>
    <property type="match status" value="1"/>
</dbReference>
<accession>A0A1X7LDD2</accession>
<gene>
    <name evidence="1" type="ORF">SAMN06275492_1578</name>
</gene>
<dbReference type="Pfam" id="PF09639">
    <property type="entry name" value="YjcQ"/>
    <property type="match status" value="1"/>
</dbReference>